<dbReference type="EMBL" id="JAHRHJ020000009">
    <property type="protein sequence ID" value="KAH9302562.1"/>
    <property type="molecule type" value="Genomic_DNA"/>
</dbReference>
<proteinExistence type="predicted"/>
<sequence length="50" mass="5094">RESTTAAAGQAQGNDGVDPAVLVARDHSGHQLLQNLAAVVEAVLIASNEQ</sequence>
<evidence type="ECO:0000313" key="1">
    <source>
        <dbReference type="EMBL" id="KAH9302562.1"/>
    </source>
</evidence>
<dbReference type="AlphaFoldDB" id="A0AA38FHY6"/>
<feature type="non-terminal residue" evidence="1">
    <location>
        <position position="50"/>
    </location>
</feature>
<dbReference type="Proteomes" id="UP000824469">
    <property type="component" value="Unassembled WGS sequence"/>
</dbReference>
<name>A0AA38FHY6_TAXCH</name>
<keyword evidence="2" id="KW-1185">Reference proteome</keyword>
<protein>
    <submittedName>
        <fullName evidence="1">Uncharacterized protein</fullName>
    </submittedName>
</protein>
<gene>
    <name evidence="1" type="ORF">KI387_014145</name>
</gene>
<comment type="caution">
    <text evidence="1">The sequence shown here is derived from an EMBL/GenBank/DDBJ whole genome shotgun (WGS) entry which is preliminary data.</text>
</comment>
<feature type="non-terminal residue" evidence="1">
    <location>
        <position position="1"/>
    </location>
</feature>
<evidence type="ECO:0000313" key="2">
    <source>
        <dbReference type="Proteomes" id="UP000824469"/>
    </source>
</evidence>
<organism evidence="1 2">
    <name type="scientific">Taxus chinensis</name>
    <name type="common">Chinese yew</name>
    <name type="synonym">Taxus wallichiana var. chinensis</name>
    <dbReference type="NCBI Taxonomy" id="29808"/>
    <lineage>
        <taxon>Eukaryota</taxon>
        <taxon>Viridiplantae</taxon>
        <taxon>Streptophyta</taxon>
        <taxon>Embryophyta</taxon>
        <taxon>Tracheophyta</taxon>
        <taxon>Spermatophyta</taxon>
        <taxon>Pinopsida</taxon>
        <taxon>Pinidae</taxon>
        <taxon>Conifers II</taxon>
        <taxon>Cupressales</taxon>
        <taxon>Taxaceae</taxon>
        <taxon>Taxus</taxon>
    </lineage>
</organism>
<accession>A0AA38FHY6</accession>
<reference evidence="1 2" key="1">
    <citation type="journal article" date="2021" name="Nat. Plants">
        <title>The Taxus genome provides insights into paclitaxel biosynthesis.</title>
        <authorList>
            <person name="Xiong X."/>
            <person name="Gou J."/>
            <person name="Liao Q."/>
            <person name="Li Y."/>
            <person name="Zhou Q."/>
            <person name="Bi G."/>
            <person name="Li C."/>
            <person name="Du R."/>
            <person name="Wang X."/>
            <person name="Sun T."/>
            <person name="Guo L."/>
            <person name="Liang H."/>
            <person name="Lu P."/>
            <person name="Wu Y."/>
            <person name="Zhang Z."/>
            <person name="Ro D.K."/>
            <person name="Shang Y."/>
            <person name="Huang S."/>
            <person name="Yan J."/>
        </authorList>
    </citation>
    <scope>NUCLEOTIDE SEQUENCE [LARGE SCALE GENOMIC DNA]</scope>
    <source>
        <strain evidence="1">Ta-2019</strain>
    </source>
</reference>